<dbReference type="AlphaFoldDB" id="A0A6P0UT16"/>
<accession>A0A6P0UT16</accession>
<comment type="caution">
    <text evidence="1">The sequence shown here is derived from an EMBL/GenBank/DDBJ whole genome shotgun (WGS) entry which is preliminary data.</text>
</comment>
<name>A0A6P0UT16_9FLAO</name>
<reference evidence="1 2" key="1">
    <citation type="submission" date="2020-01" db="EMBL/GenBank/DDBJ databases">
        <title>Leptobacterium flavescens.</title>
        <authorList>
            <person name="Wang G."/>
        </authorList>
    </citation>
    <scope>NUCLEOTIDE SEQUENCE [LARGE SCALE GENOMIC DNA]</scope>
    <source>
        <strain evidence="1 2">KCTC 22160</strain>
    </source>
</reference>
<dbReference type="EMBL" id="JAABOO010000002">
    <property type="protein sequence ID" value="NER13993.1"/>
    <property type="molecule type" value="Genomic_DNA"/>
</dbReference>
<evidence type="ECO:0000313" key="2">
    <source>
        <dbReference type="Proteomes" id="UP000468581"/>
    </source>
</evidence>
<gene>
    <name evidence="1" type="ORF">GWK08_11115</name>
</gene>
<keyword evidence="2" id="KW-1185">Reference proteome</keyword>
<dbReference type="RefSeq" id="WP_163607260.1">
    <property type="nucleotide sequence ID" value="NZ_JAABOO010000002.1"/>
</dbReference>
<proteinExistence type="predicted"/>
<organism evidence="1 2">
    <name type="scientific">Leptobacterium flavescens</name>
    <dbReference type="NCBI Taxonomy" id="472055"/>
    <lineage>
        <taxon>Bacteria</taxon>
        <taxon>Pseudomonadati</taxon>
        <taxon>Bacteroidota</taxon>
        <taxon>Flavobacteriia</taxon>
        <taxon>Flavobacteriales</taxon>
        <taxon>Flavobacteriaceae</taxon>
        <taxon>Leptobacterium</taxon>
    </lineage>
</organism>
<dbReference type="Proteomes" id="UP000468581">
    <property type="component" value="Unassembled WGS sequence"/>
</dbReference>
<protein>
    <submittedName>
        <fullName evidence="1">Uncharacterized protein</fullName>
    </submittedName>
</protein>
<evidence type="ECO:0000313" key="1">
    <source>
        <dbReference type="EMBL" id="NER13993.1"/>
    </source>
</evidence>
<sequence length="122" mass="14323">MKMSGIMALWCMFLISTFSIEEKNCLQSDNKSFIRILNNSKYPLGNIMLYSKHFKDLRPGDSSKYKKIRFDERKDDAIVFVSVNEVNFAVFLTVPEIGRKYTVVIDSIQLKERNIFVRELKK</sequence>